<protein>
    <recommendedName>
        <fullName evidence="2">Urease accessory protein UreH-like transmembrane domain-containing protein</fullName>
    </recommendedName>
</protein>
<keyword evidence="1" id="KW-0812">Transmembrane</keyword>
<feature type="domain" description="Urease accessory protein UreH-like transmembrane" evidence="2">
    <location>
        <begin position="11"/>
        <end position="205"/>
    </location>
</feature>
<gene>
    <name evidence="3" type="ORF">CMV30_18285</name>
</gene>
<keyword evidence="4" id="KW-1185">Reference proteome</keyword>
<dbReference type="Pfam" id="PF13386">
    <property type="entry name" value="DsbD_2"/>
    <property type="match status" value="1"/>
</dbReference>
<sequence length="234" mass="25114">MEFAGIQSPAAAFLAGLTTSLHCVGMCGPLACALTPAGKDRSDPQTVNTVYHISRILGYTTLGLLVGALGQGPLNAFNGAPLRFGPWLFAAFFILVAFRLDKRLPRFAWLTRLQFRLQQKLRGRSRLAAAAGIGLATPLLPCAPLYFILTIAAFSGSAARGAEFMLSFALGTLPLLWLAQTHYAWLRTKLSPRTLARAQTALALLAAAIVLWRLRGTFGASAPTLDNLLCHFSS</sequence>
<evidence type="ECO:0000313" key="4">
    <source>
        <dbReference type="Proteomes" id="UP000217265"/>
    </source>
</evidence>
<keyword evidence="1" id="KW-1133">Transmembrane helix</keyword>
<dbReference type="PANTHER" id="PTHR42208:SF1">
    <property type="entry name" value="HEAVY METAL TRANSPORTER"/>
    <property type="match status" value="1"/>
</dbReference>
<dbReference type="OrthoDB" id="9800141at2"/>
<evidence type="ECO:0000256" key="1">
    <source>
        <dbReference type="SAM" id="Phobius"/>
    </source>
</evidence>
<reference evidence="3 4" key="1">
    <citation type="submission" date="2017-09" db="EMBL/GenBank/DDBJ databases">
        <title>Complete genome sequence of Verrucomicrobial strain HZ-65, isolated from freshwater.</title>
        <authorList>
            <person name="Choi A."/>
        </authorList>
    </citation>
    <scope>NUCLEOTIDE SEQUENCE [LARGE SCALE GENOMIC DNA]</scope>
    <source>
        <strain evidence="3 4">HZ-65</strain>
    </source>
</reference>
<keyword evidence="1" id="KW-0472">Membrane</keyword>
<feature type="transmembrane region" description="Helical" evidence="1">
    <location>
        <begin position="80"/>
        <end position="98"/>
    </location>
</feature>
<dbReference type="AlphaFoldDB" id="A0A290QAP8"/>
<dbReference type="Proteomes" id="UP000217265">
    <property type="component" value="Chromosome"/>
</dbReference>
<organism evidence="3 4">
    <name type="scientific">Nibricoccus aquaticus</name>
    <dbReference type="NCBI Taxonomy" id="2576891"/>
    <lineage>
        <taxon>Bacteria</taxon>
        <taxon>Pseudomonadati</taxon>
        <taxon>Verrucomicrobiota</taxon>
        <taxon>Opitutia</taxon>
        <taxon>Opitutales</taxon>
        <taxon>Opitutaceae</taxon>
        <taxon>Nibricoccus</taxon>
    </lineage>
</organism>
<name>A0A290QAP8_9BACT</name>
<feature type="transmembrane region" description="Helical" evidence="1">
    <location>
        <begin position="127"/>
        <end position="152"/>
    </location>
</feature>
<proteinExistence type="predicted"/>
<dbReference type="PANTHER" id="PTHR42208">
    <property type="entry name" value="HEAVY METAL TRANSPORTER-RELATED"/>
    <property type="match status" value="1"/>
</dbReference>
<dbReference type="KEGG" id="vbh:CMV30_18285"/>
<feature type="transmembrane region" description="Helical" evidence="1">
    <location>
        <begin position="56"/>
        <end position="74"/>
    </location>
</feature>
<feature type="transmembrane region" description="Helical" evidence="1">
    <location>
        <begin position="164"/>
        <end position="186"/>
    </location>
</feature>
<evidence type="ECO:0000313" key="3">
    <source>
        <dbReference type="EMBL" id="ATC65739.1"/>
    </source>
</evidence>
<feature type="transmembrane region" description="Helical" evidence="1">
    <location>
        <begin position="12"/>
        <end position="35"/>
    </location>
</feature>
<evidence type="ECO:0000259" key="2">
    <source>
        <dbReference type="Pfam" id="PF13386"/>
    </source>
</evidence>
<dbReference type="RefSeq" id="WP_096057368.1">
    <property type="nucleotide sequence ID" value="NZ_CP023344.1"/>
</dbReference>
<dbReference type="EMBL" id="CP023344">
    <property type="protein sequence ID" value="ATC65739.1"/>
    <property type="molecule type" value="Genomic_DNA"/>
</dbReference>
<dbReference type="InterPro" id="IPR039447">
    <property type="entry name" value="UreH-like_TM_dom"/>
</dbReference>
<accession>A0A290QAP8</accession>